<comment type="caution">
    <text evidence="2">The sequence shown here is derived from an EMBL/GenBank/DDBJ whole genome shotgun (WGS) entry which is preliminary data.</text>
</comment>
<name>A0A423SJR3_PENVA</name>
<dbReference type="Proteomes" id="UP000283509">
    <property type="component" value="Unassembled WGS sequence"/>
</dbReference>
<gene>
    <name evidence="2" type="ORF">C7M84_017579</name>
</gene>
<feature type="region of interest" description="Disordered" evidence="1">
    <location>
        <begin position="343"/>
        <end position="387"/>
    </location>
</feature>
<reference evidence="2 3" key="1">
    <citation type="submission" date="2018-04" db="EMBL/GenBank/DDBJ databases">
        <authorList>
            <person name="Zhang X."/>
            <person name="Yuan J."/>
            <person name="Li F."/>
            <person name="Xiang J."/>
        </authorList>
    </citation>
    <scope>NUCLEOTIDE SEQUENCE [LARGE SCALE GENOMIC DNA]</scope>
    <source>
        <tissue evidence="2">Muscle</tissue>
    </source>
</reference>
<sequence>MQLAMGHYRQEAISTVSLIRAGADPTPVTRSFTGRGYWPRKVALGRGIELSLPCSHARPLSLPLPLPSLLACCLYLPASTSSPHPHSSPFLLSPSFPPSPPLPFLSPLPLPSPLSSPSSPPPPSSSSTPPLSAPASHRPVRISTIQIYARYKMEKKTQLCHQQDAAKCLLSAAARGISSSKLRSKSLRGQTFPSRQPVPRACIPCCPGKTTERMEMLRPNTSLPEFYDSSRACDSGVGSGLSRRDPGPRREASGAGALPASLHTHRRIALISITLRPPLCRDTNLPRRPPHAAKYVCSVSLSLSSLIYVFLCLAWSRSLAASPTLCYYPSLLTRPLSLSMPNSTSVITPPPPLGDSKVGHQEGPEGGREGAARERRPCPSLLSSRAF</sequence>
<feature type="compositionally biased region" description="Basic and acidic residues" evidence="1">
    <location>
        <begin position="357"/>
        <end position="377"/>
    </location>
</feature>
<protein>
    <submittedName>
        <fullName evidence="2">Uncharacterized protein</fullName>
    </submittedName>
</protein>
<evidence type="ECO:0000256" key="1">
    <source>
        <dbReference type="SAM" id="MobiDB-lite"/>
    </source>
</evidence>
<feature type="region of interest" description="Disordered" evidence="1">
    <location>
        <begin position="107"/>
        <end position="137"/>
    </location>
</feature>
<accession>A0A423SJR3</accession>
<feature type="compositionally biased region" description="Basic and acidic residues" evidence="1">
    <location>
        <begin position="242"/>
        <end position="252"/>
    </location>
</feature>
<proteinExistence type="predicted"/>
<feature type="region of interest" description="Disordered" evidence="1">
    <location>
        <begin position="231"/>
        <end position="258"/>
    </location>
</feature>
<keyword evidence="3" id="KW-1185">Reference proteome</keyword>
<reference evidence="2 3" key="2">
    <citation type="submission" date="2019-01" db="EMBL/GenBank/DDBJ databases">
        <title>The decoding of complex shrimp genome reveals the adaptation for benthos swimmer, frequently molting mechanism and breeding impact on genome.</title>
        <authorList>
            <person name="Sun Y."/>
            <person name="Gao Y."/>
            <person name="Yu Y."/>
        </authorList>
    </citation>
    <scope>NUCLEOTIDE SEQUENCE [LARGE SCALE GENOMIC DNA]</scope>
    <source>
        <tissue evidence="2">Muscle</tissue>
    </source>
</reference>
<dbReference type="EMBL" id="QCYY01003247">
    <property type="protein sequence ID" value="ROT64487.1"/>
    <property type="molecule type" value="Genomic_DNA"/>
</dbReference>
<feature type="compositionally biased region" description="Pro residues" evidence="1">
    <location>
        <begin position="107"/>
        <end position="124"/>
    </location>
</feature>
<dbReference type="AlphaFoldDB" id="A0A423SJR3"/>
<organism evidence="2 3">
    <name type="scientific">Penaeus vannamei</name>
    <name type="common">Whiteleg shrimp</name>
    <name type="synonym">Litopenaeus vannamei</name>
    <dbReference type="NCBI Taxonomy" id="6689"/>
    <lineage>
        <taxon>Eukaryota</taxon>
        <taxon>Metazoa</taxon>
        <taxon>Ecdysozoa</taxon>
        <taxon>Arthropoda</taxon>
        <taxon>Crustacea</taxon>
        <taxon>Multicrustacea</taxon>
        <taxon>Malacostraca</taxon>
        <taxon>Eumalacostraca</taxon>
        <taxon>Eucarida</taxon>
        <taxon>Decapoda</taxon>
        <taxon>Dendrobranchiata</taxon>
        <taxon>Penaeoidea</taxon>
        <taxon>Penaeidae</taxon>
        <taxon>Penaeus</taxon>
    </lineage>
</organism>
<evidence type="ECO:0000313" key="3">
    <source>
        <dbReference type="Proteomes" id="UP000283509"/>
    </source>
</evidence>
<feature type="compositionally biased region" description="Low complexity" evidence="1">
    <location>
        <begin position="125"/>
        <end position="137"/>
    </location>
</feature>
<evidence type="ECO:0000313" key="2">
    <source>
        <dbReference type="EMBL" id="ROT64487.1"/>
    </source>
</evidence>